<feature type="region of interest" description="Disordered" evidence="1">
    <location>
        <begin position="188"/>
        <end position="250"/>
    </location>
</feature>
<organism evidence="2 3">
    <name type="scientific">Absidia repens</name>
    <dbReference type="NCBI Taxonomy" id="90262"/>
    <lineage>
        <taxon>Eukaryota</taxon>
        <taxon>Fungi</taxon>
        <taxon>Fungi incertae sedis</taxon>
        <taxon>Mucoromycota</taxon>
        <taxon>Mucoromycotina</taxon>
        <taxon>Mucoromycetes</taxon>
        <taxon>Mucorales</taxon>
        <taxon>Cunninghamellaceae</taxon>
        <taxon>Absidia</taxon>
    </lineage>
</organism>
<sequence>MAQNLQLKDSHTNCLKTSTENSKLSPPKTEKPSTASSQKVLPNTTVTPGQRVAPQINNWWQSSSVATWMPISSSNRCTRMPKKYDLRQEQPPNSSKILAPFSRKTIQQQQCSNSSRCDKKCQALAVYGFSTSKQLDNDAKKLTVNSIKLPASMRYIDEAEEEDKDMAFSAEDMERLHSERFQERLLQQTTNRRGGYGNGNGFGKQAFRGGRQSFGFQQRNQQQQQKSFFGKPRQHQSHQQSNNHSTPANQ</sequence>
<evidence type="ECO:0000256" key="1">
    <source>
        <dbReference type="SAM" id="MobiDB-lite"/>
    </source>
</evidence>
<dbReference type="Proteomes" id="UP000193560">
    <property type="component" value="Unassembled WGS sequence"/>
</dbReference>
<feature type="compositionally biased region" description="Polar residues" evidence="1">
    <location>
        <begin position="32"/>
        <end position="47"/>
    </location>
</feature>
<dbReference type="STRING" id="90262.A0A1X2HRC4"/>
<protein>
    <submittedName>
        <fullName evidence="2">Uncharacterized protein</fullName>
    </submittedName>
</protein>
<evidence type="ECO:0000313" key="2">
    <source>
        <dbReference type="EMBL" id="ORZ02093.1"/>
    </source>
</evidence>
<proteinExistence type="predicted"/>
<dbReference type="AlphaFoldDB" id="A0A1X2HRC4"/>
<feature type="compositionally biased region" description="Polar residues" evidence="1">
    <location>
        <begin position="1"/>
        <end position="24"/>
    </location>
</feature>
<accession>A0A1X2HRC4</accession>
<gene>
    <name evidence="2" type="ORF">BCR42DRAFT_475476</name>
</gene>
<dbReference type="OrthoDB" id="2267579at2759"/>
<name>A0A1X2HRC4_9FUNG</name>
<feature type="region of interest" description="Disordered" evidence="1">
    <location>
        <begin position="1"/>
        <end position="47"/>
    </location>
</feature>
<feature type="non-terminal residue" evidence="2">
    <location>
        <position position="250"/>
    </location>
</feature>
<comment type="caution">
    <text evidence="2">The sequence shown here is derived from an EMBL/GenBank/DDBJ whole genome shotgun (WGS) entry which is preliminary data.</text>
</comment>
<keyword evidence="3" id="KW-1185">Reference proteome</keyword>
<evidence type="ECO:0000313" key="3">
    <source>
        <dbReference type="Proteomes" id="UP000193560"/>
    </source>
</evidence>
<dbReference type="EMBL" id="MCGE01000054">
    <property type="protein sequence ID" value="ORZ02093.1"/>
    <property type="molecule type" value="Genomic_DNA"/>
</dbReference>
<reference evidence="2 3" key="1">
    <citation type="submission" date="2016-07" db="EMBL/GenBank/DDBJ databases">
        <title>Pervasive Adenine N6-methylation of Active Genes in Fungi.</title>
        <authorList>
            <consortium name="DOE Joint Genome Institute"/>
            <person name="Mondo S.J."/>
            <person name="Dannebaum R.O."/>
            <person name="Kuo R.C."/>
            <person name="Labutti K."/>
            <person name="Haridas S."/>
            <person name="Kuo A."/>
            <person name="Salamov A."/>
            <person name="Ahrendt S.R."/>
            <person name="Lipzen A."/>
            <person name="Sullivan W."/>
            <person name="Andreopoulos W.B."/>
            <person name="Clum A."/>
            <person name="Lindquist E."/>
            <person name="Daum C."/>
            <person name="Ramamoorthy G.K."/>
            <person name="Gryganskyi A."/>
            <person name="Culley D."/>
            <person name="Magnuson J.K."/>
            <person name="James T.Y."/>
            <person name="O'Malley M.A."/>
            <person name="Stajich J.E."/>
            <person name="Spatafora J.W."/>
            <person name="Visel A."/>
            <person name="Grigoriev I.V."/>
        </authorList>
    </citation>
    <scope>NUCLEOTIDE SEQUENCE [LARGE SCALE GENOMIC DNA]</scope>
    <source>
        <strain evidence="2 3">NRRL 1336</strain>
    </source>
</reference>
<feature type="compositionally biased region" description="Low complexity" evidence="1">
    <location>
        <begin position="207"/>
        <end position="250"/>
    </location>
</feature>